<name>A0ABP5NRW1_9MICC</name>
<keyword evidence="17" id="KW-1185">Reference proteome</keyword>
<feature type="transmembrane region" description="Helical" evidence="14">
    <location>
        <begin position="76"/>
        <end position="105"/>
    </location>
</feature>
<dbReference type="Proteomes" id="UP001500432">
    <property type="component" value="Unassembled WGS sequence"/>
</dbReference>
<feature type="domain" description="FAD-binding FR-type" evidence="15">
    <location>
        <begin position="251"/>
        <end position="355"/>
    </location>
</feature>
<evidence type="ECO:0000256" key="7">
    <source>
        <dbReference type="ARBA" id="ARBA00022827"/>
    </source>
</evidence>
<evidence type="ECO:0000256" key="1">
    <source>
        <dbReference type="ARBA" id="ARBA00001974"/>
    </source>
</evidence>
<feature type="transmembrane region" description="Helical" evidence="14">
    <location>
        <begin position="196"/>
        <end position="218"/>
    </location>
</feature>
<dbReference type="InterPro" id="IPR039261">
    <property type="entry name" value="FNR_nucleotide-bd"/>
</dbReference>
<evidence type="ECO:0000256" key="6">
    <source>
        <dbReference type="ARBA" id="ARBA00022723"/>
    </source>
</evidence>
<sequence>MTATLPSHDKAPHRTPPTARHRLNPRDALARELTARGRRRLLSADALTVAAWGSAAAAVALYLADGAAGQFGSVASALTAIGIVAGLIGTDLVLVMLLLAARLPWIDRAIGHDKAMAVHGKLGKPALYLLLAHMIFLLLGYGAAEGLDPVSEAIALWNLVPDMWLAFVSMALFIAVVMTSLVAVRRKMPYEFWHGIHLLSYAAVLTGLPHQFSVGGVFAEGQWQRIYWEVFYWGVVGALVAFRVVAPLARTWRHQLTVSRVVQDADDVVSIEMTGLRLHELTGNGGRFFIWRFLAPGLWWHAHPFSLSAEPHRGAYGDTIRITVRSLGRGSAALLRLRPGTKVALGGPYGSFAHASRTRRGLVLAGSGIGITPIRALLERAEFAPGDATVFLRAGTDGQVYLRDEIRALCADRGAVLYELVGHRSARSGWLPAHQAGLTLTDYLHSGAPALADSDIYVCGPREWSDAVLADARTAGATDDQLHRERFDW</sequence>
<evidence type="ECO:0000259" key="15">
    <source>
        <dbReference type="PROSITE" id="PS51384"/>
    </source>
</evidence>
<comment type="subcellular location">
    <subcellularLocation>
        <location evidence="2">Membrane</location>
        <topology evidence="2">Multi-pass membrane protein</topology>
    </subcellularLocation>
</comment>
<keyword evidence="4 14" id="KW-0812">Transmembrane</keyword>
<dbReference type="InterPro" id="IPR050415">
    <property type="entry name" value="MRET"/>
</dbReference>
<keyword evidence="12 14" id="KW-0472">Membrane</keyword>
<dbReference type="SUPFAM" id="SSF52343">
    <property type="entry name" value="Ferredoxin reductase-like, C-terminal NADP-linked domain"/>
    <property type="match status" value="1"/>
</dbReference>
<dbReference type="InterPro" id="IPR017938">
    <property type="entry name" value="Riboflavin_synthase-like_b-brl"/>
</dbReference>
<evidence type="ECO:0000256" key="12">
    <source>
        <dbReference type="ARBA" id="ARBA00023136"/>
    </source>
</evidence>
<feature type="region of interest" description="Disordered" evidence="13">
    <location>
        <begin position="1"/>
        <end position="23"/>
    </location>
</feature>
<keyword evidence="8 14" id="KW-1133">Transmembrane helix</keyword>
<reference evidence="17" key="1">
    <citation type="journal article" date="2019" name="Int. J. Syst. Evol. Microbiol.">
        <title>The Global Catalogue of Microorganisms (GCM) 10K type strain sequencing project: providing services to taxonomists for standard genome sequencing and annotation.</title>
        <authorList>
            <consortium name="The Broad Institute Genomics Platform"/>
            <consortium name="The Broad Institute Genome Sequencing Center for Infectious Disease"/>
            <person name="Wu L."/>
            <person name="Ma J."/>
        </authorList>
    </citation>
    <scope>NUCLEOTIDE SEQUENCE [LARGE SCALE GENOMIC DNA]</scope>
    <source>
        <strain evidence="17">JCM 16034</strain>
    </source>
</reference>
<dbReference type="PANTHER" id="PTHR47354:SF8">
    <property type="entry name" value="1,2-PHENYLACETYL-COA EPOXIDASE, SUBUNIT E"/>
    <property type="match status" value="1"/>
</dbReference>
<dbReference type="InterPro" id="IPR013130">
    <property type="entry name" value="Fe3_Rdtase_TM_dom"/>
</dbReference>
<evidence type="ECO:0000313" key="16">
    <source>
        <dbReference type="EMBL" id="GAA2202194.1"/>
    </source>
</evidence>
<evidence type="ECO:0000256" key="8">
    <source>
        <dbReference type="ARBA" id="ARBA00022989"/>
    </source>
</evidence>
<evidence type="ECO:0000256" key="5">
    <source>
        <dbReference type="ARBA" id="ARBA00022714"/>
    </source>
</evidence>
<dbReference type="RefSeq" id="WP_344300544.1">
    <property type="nucleotide sequence ID" value="NZ_BAAAQW010000009.1"/>
</dbReference>
<keyword evidence="7" id="KW-0274">FAD</keyword>
<dbReference type="Gene3D" id="3.40.50.80">
    <property type="entry name" value="Nucleotide-binding domain of ferredoxin-NADP reductase (FNR) module"/>
    <property type="match status" value="1"/>
</dbReference>
<dbReference type="InterPro" id="IPR017927">
    <property type="entry name" value="FAD-bd_FR_type"/>
</dbReference>
<feature type="transmembrane region" description="Helical" evidence="14">
    <location>
        <begin position="126"/>
        <end position="144"/>
    </location>
</feature>
<comment type="caution">
    <text evidence="16">The sequence shown here is derived from an EMBL/GenBank/DDBJ whole genome shotgun (WGS) entry which is preliminary data.</text>
</comment>
<keyword evidence="10" id="KW-0408">Iron</keyword>
<protein>
    <submittedName>
        <fullName evidence="16">Ferric reductase-like transmembrane domain-containing protein</fullName>
    </submittedName>
</protein>
<dbReference type="PANTHER" id="PTHR47354">
    <property type="entry name" value="NADH OXIDOREDUCTASE HCR"/>
    <property type="match status" value="1"/>
</dbReference>
<dbReference type="EMBL" id="BAAAQW010000009">
    <property type="protein sequence ID" value="GAA2202194.1"/>
    <property type="molecule type" value="Genomic_DNA"/>
</dbReference>
<accession>A0ABP5NRW1</accession>
<evidence type="ECO:0000256" key="9">
    <source>
        <dbReference type="ARBA" id="ARBA00023002"/>
    </source>
</evidence>
<comment type="cofactor">
    <cofactor evidence="1">
        <name>FAD</name>
        <dbReference type="ChEBI" id="CHEBI:57692"/>
    </cofactor>
</comment>
<keyword evidence="3" id="KW-0285">Flavoprotein</keyword>
<evidence type="ECO:0000256" key="13">
    <source>
        <dbReference type="SAM" id="MobiDB-lite"/>
    </source>
</evidence>
<evidence type="ECO:0000256" key="11">
    <source>
        <dbReference type="ARBA" id="ARBA00023014"/>
    </source>
</evidence>
<evidence type="ECO:0000256" key="14">
    <source>
        <dbReference type="SAM" id="Phobius"/>
    </source>
</evidence>
<feature type="transmembrane region" description="Helical" evidence="14">
    <location>
        <begin position="164"/>
        <end position="184"/>
    </location>
</feature>
<feature type="transmembrane region" description="Helical" evidence="14">
    <location>
        <begin position="41"/>
        <end position="64"/>
    </location>
</feature>
<evidence type="ECO:0000256" key="4">
    <source>
        <dbReference type="ARBA" id="ARBA00022692"/>
    </source>
</evidence>
<organism evidence="16 17">
    <name type="scientific">Sinomonas flava</name>
    <dbReference type="NCBI Taxonomy" id="496857"/>
    <lineage>
        <taxon>Bacteria</taxon>
        <taxon>Bacillati</taxon>
        <taxon>Actinomycetota</taxon>
        <taxon>Actinomycetes</taxon>
        <taxon>Micrococcales</taxon>
        <taxon>Micrococcaceae</taxon>
        <taxon>Sinomonas</taxon>
    </lineage>
</organism>
<proteinExistence type="predicted"/>
<evidence type="ECO:0000256" key="10">
    <source>
        <dbReference type="ARBA" id="ARBA00023004"/>
    </source>
</evidence>
<dbReference type="SUPFAM" id="SSF63380">
    <property type="entry name" value="Riboflavin synthase domain-like"/>
    <property type="match status" value="1"/>
</dbReference>
<gene>
    <name evidence="16" type="ORF">GCM10009849_29640</name>
</gene>
<evidence type="ECO:0000256" key="2">
    <source>
        <dbReference type="ARBA" id="ARBA00004141"/>
    </source>
</evidence>
<dbReference type="Pfam" id="PF01794">
    <property type="entry name" value="Ferric_reduct"/>
    <property type="match status" value="1"/>
</dbReference>
<evidence type="ECO:0000256" key="3">
    <source>
        <dbReference type="ARBA" id="ARBA00022630"/>
    </source>
</evidence>
<keyword evidence="5" id="KW-0001">2Fe-2S</keyword>
<feature type="transmembrane region" description="Helical" evidence="14">
    <location>
        <begin position="230"/>
        <end position="249"/>
    </location>
</feature>
<dbReference type="PROSITE" id="PS51384">
    <property type="entry name" value="FAD_FR"/>
    <property type="match status" value="1"/>
</dbReference>
<dbReference type="Gene3D" id="2.40.30.10">
    <property type="entry name" value="Translation factors"/>
    <property type="match status" value="1"/>
</dbReference>
<evidence type="ECO:0000313" key="17">
    <source>
        <dbReference type="Proteomes" id="UP001500432"/>
    </source>
</evidence>
<keyword evidence="11" id="KW-0411">Iron-sulfur</keyword>
<keyword evidence="6" id="KW-0479">Metal-binding</keyword>
<keyword evidence="9" id="KW-0560">Oxidoreductase</keyword>